<feature type="region of interest" description="Disordered" evidence="1">
    <location>
        <begin position="210"/>
        <end position="229"/>
    </location>
</feature>
<gene>
    <name evidence="2" type="ORF">K458DRAFT_443371</name>
</gene>
<keyword evidence="3" id="KW-1185">Reference proteome</keyword>
<reference evidence="2" key="1">
    <citation type="journal article" date="2020" name="Stud. Mycol.">
        <title>101 Dothideomycetes genomes: a test case for predicting lifestyles and emergence of pathogens.</title>
        <authorList>
            <person name="Haridas S."/>
            <person name="Albert R."/>
            <person name="Binder M."/>
            <person name="Bloem J."/>
            <person name="Labutti K."/>
            <person name="Salamov A."/>
            <person name="Andreopoulos B."/>
            <person name="Baker S."/>
            <person name="Barry K."/>
            <person name="Bills G."/>
            <person name="Bluhm B."/>
            <person name="Cannon C."/>
            <person name="Castanera R."/>
            <person name="Culley D."/>
            <person name="Daum C."/>
            <person name="Ezra D."/>
            <person name="Gonzalez J."/>
            <person name="Henrissat B."/>
            <person name="Kuo A."/>
            <person name="Liang C."/>
            <person name="Lipzen A."/>
            <person name="Lutzoni F."/>
            <person name="Magnuson J."/>
            <person name="Mondo S."/>
            <person name="Nolan M."/>
            <person name="Ohm R."/>
            <person name="Pangilinan J."/>
            <person name="Park H.-J."/>
            <person name="Ramirez L."/>
            <person name="Alfaro M."/>
            <person name="Sun H."/>
            <person name="Tritt A."/>
            <person name="Yoshinaga Y."/>
            <person name="Zwiers L.-H."/>
            <person name="Turgeon B."/>
            <person name="Goodwin S."/>
            <person name="Spatafora J."/>
            <person name="Crous P."/>
            <person name="Grigoriev I."/>
        </authorList>
    </citation>
    <scope>NUCLEOTIDE SEQUENCE</scope>
    <source>
        <strain evidence="2">CBS 122367</strain>
    </source>
</reference>
<feature type="region of interest" description="Disordered" evidence="1">
    <location>
        <begin position="51"/>
        <end position="113"/>
    </location>
</feature>
<proteinExistence type="predicted"/>
<feature type="compositionally biased region" description="Basic and acidic residues" evidence="1">
    <location>
        <begin position="156"/>
        <end position="186"/>
    </location>
</feature>
<dbReference type="Proteomes" id="UP000799291">
    <property type="component" value="Unassembled WGS sequence"/>
</dbReference>
<evidence type="ECO:0000256" key="1">
    <source>
        <dbReference type="SAM" id="MobiDB-lite"/>
    </source>
</evidence>
<sequence length="337" mass="37659">MGVLLSTIRSALNLLLPFTSPNTPLIQDLLHTAILFGTFYYGPQIAEYYNTHHAPAPPPRPTDDAQHTNQNNGSAEDLPLDENFVLQPESDGEEVDPPPTAPTPPPGLPLPNDAAVAAWQDNNQANDAFAGPANPDRPRATPANRPIGTKKAKSLARRDQRRAYHEFHRSQAEQRRQAEAEGREEREALLAAEKARRAEVEREIAEKKRAEVERRKDEERREAEEERERRERVVERVRGEVMRKGVVDLVDVAWEEGKDRLWIDRLVRASGMVAQMEKDGGRVLITGNGWLARLDAQFMQKAYAGAVAFGEAKDGRVSFDEFGAILEKAVRVRAAAA</sequence>
<organism evidence="2 3">
    <name type="scientific">Lentithecium fluviatile CBS 122367</name>
    <dbReference type="NCBI Taxonomy" id="1168545"/>
    <lineage>
        <taxon>Eukaryota</taxon>
        <taxon>Fungi</taxon>
        <taxon>Dikarya</taxon>
        <taxon>Ascomycota</taxon>
        <taxon>Pezizomycotina</taxon>
        <taxon>Dothideomycetes</taxon>
        <taxon>Pleosporomycetidae</taxon>
        <taxon>Pleosporales</taxon>
        <taxon>Massarineae</taxon>
        <taxon>Lentitheciaceae</taxon>
        <taxon>Lentithecium</taxon>
    </lineage>
</organism>
<feature type="compositionally biased region" description="Pro residues" evidence="1">
    <location>
        <begin position="97"/>
        <end position="109"/>
    </location>
</feature>
<protein>
    <submittedName>
        <fullName evidence="2">Uncharacterized protein</fullName>
    </submittedName>
</protein>
<dbReference type="AlphaFoldDB" id="A0A6G1J024"/>
<evidence type="ECO:0000313" key="2">
    <source>
        <dbReference type="EMBL" id="KAF2683854.1"/>
    </source>
</evidence>
<name>A0A6G1J024_9PLEO</name>
<dbReference type="OrthoDB" id="5397628at2759"/>
<dbReference type="EMBL" id="MU005583">
    <property type="protein sequence ID" value="KAF2683854.1"/>
    <property type="molecule type" value="Genomic_DNA"/>
</dbReference>
<evidence type="ECO:0000313" key="3">
    <source>
        <dbReference type="Proteomes" id="UP000799291"/>
    </source>
</evidence>
<feature type="region of interest" description="Disordered" evidence="1">
    <location>
        <begin position="125"/>
        <end position="186"/>
    </location>
</feature>
<accession>A0A6G1J024</accession>